<comment type="caution">
    <text evidence="2">The sequence shown here is derived from an EMBL/GenBank/DDBJ whole genome shotgun (WGS) entry which is preliminary data.</text>
</comment>
<organism evidence="2 3">
    <name type="scientific">Phytophthora palmivora</name>
    <dbReference type="NCBI Taxonomy" id="4796"/>
    <lineage>
        <taxon>Eukaryota</taxon>
        <taxon>Sar</taxon>
        <taxon>Stramenopiles</taxon>
        <taxon>Oomycota</taxon>
        <taxon>Peronosporomycetes</taxon>
        <taxon>Peronosporales</taxon>
        <taxon>Peronosporaceae</taxon>
        <taxon>Phytophthora</taxon>
    </lineage>
</organism>
<dbReference type="OrthoDB" id="117489at2759"/>
<accession>A0A2P4YH39</accession>
<proteinExistence type="predicted"/>
<evidence type="ECO:0000313" key="3">
    <source>
        <dbReference type="Proteomes" id="UP000237271"/>
    </source>
</evidence>
<reference evidence="2 3" key="1">
    <citation type="journal article" date="2017" name="Genome Biol. Evol.">
        <title>Phytophthora megakarya and P. palmivora, closely related causal agents of cacao black pod rot, underwent increases in genome sizes and gene numbers by different mechanisms.</title>
        <authorList>
            <person name="Ali S.S."/>
            <person name="Shao J."/>
            <person name="Lary D.J."/>
            <person name="Kronmiller B."/>
            <person name="Shen D."/>
            <person name="Strem M.D."/>
            <person name="Amoako-Attah I."/>
            <person name="Akrofi A.Y."/>
            <person name="Begoude B.A."/>
            <person name="Ten Hoopen G.M."/>
            <person name="Coulibaly K."/>
            <person name="Kebe B.I."/>
            <person name="Melnick R.L."/>
            <person name="Guiltinan M.J."/>
            <person name="Tyler B.M."/>
            <person name="Meinhardt L.W."/>
            <person name="Bailey B.A."/>
        </authorList>
    </citation>
    <scope>NUCLEOTIDE SEQUENCE [LARGE SCALE GENOMIC DNA]</scope>
    <source>
        <strain evidence="3">sbr112.9</strain>
    </source>
</reference>
<name>A0A2P4YH39_9STRA</name>
<dbReference type="EMBL" id="NCKW01002939">
    <property type="protein sequence ID" value="POM77113.1"/>
    <property type="molecule type" value="Genomic_DNA"/>
</dbReference>
<evidence type="ECO:0000313" key="2">
    <source>
        <dbReference type="EMBL" id="POM77113.1"/>
    </source>
</evidence>
<dbReference type="AlphaFoldDB" id="A0A2P4YH39"/>
<evidence type="ECO:0000256" key="1">
    <source>
        <dbReference type="SAM" id="MobiDB-lite"/>
    </source>
</evidence>
<feature type="region of interest" description="Disordered" evidence="1">
    <location>
        <begin position="1"/>
        <end position="28"/>
    </location>
</feature>
<sequence>MARKTRSAKKNGMVNGNCQTSSTKKNGVSKREGEFYLKDVLRCNGETHLYDEILKLAVHADDDPPIIFGWKFVHEFVEAIRAAYNQAANGGAAVPDPPQGLNFPNPFTLTREEFKRALLTYARSSNLND</sequence>
<feature type="compositionally biased region" description="Polar residues" evidence="1">
    <location>
        <begin position="14"/>
        <end position="26"/>
    </location>
</feature>
<protein>
    <submittedName>
        <fullName evidence="2">Response regulator</fullName>
    </submittedName>
</protein>
<keyword evidence="3" id="KW-1185">Reference proteome</keyword>
<dbReference type="Proteomes" id="UP000237271">
    <property type="component" value="Unassembled WGS sequence"/>
</dbReference>
<gene>
    <name evidence="2" type="ORF">PHPALM_5553</name>
</gene>